<comment type="caution">
    <text evidence="1">The sequence shown here is derived from an EMBL/GenBank/DDBJ whole genome shotgun (WGS) entry which is preliminary data.</text>
</comment>
<sequence length="277" mass="29517">MQTYSFRLSIANVMPSDMQYQRAQANARVRNCHEMSAMCLVEAVLRLFLSIRRNTMRCTMSSRGILASRVAQCYVPSPTHAQLSGCSALGLPSRYKGPHLCPLESSKHSQLPLTSQSSHIANMVSVFLTSFIAVTIVTVGVQAQLSAQSIAFACFGGGGNCDCPTDLNGDVGVLINIYPGYQCAYPNGACTWEDKTGALQNIFQTNCPFNAPCSSSSGCSCPSDLFGDAGVLINQFTGYQCAYPLGACTWDFGGSLQNTDQTNCPTSSACTQGGVDN</sequence>
<evidence type="ECO:0000313" key="2">
    <source>
        <dbReference type="Proteomes" id="UP001148662"/>
    </source>
</evidence>
<gene>
    <name evidence="1" type="ORF">NM688_g6803</name>
</gene>
<keyword evidence="2" id="KW-1185">Reference proteome</keyword>
<name>A0ACC1SC90_9APHY</name>
<reference evidence="1" key="1">
    <citation type="submission" date="2022-07" db="EMBL/GenBank/DDBJ databases">
        <title>Genome Sequence of Phlebia brevispora.</title>
        <authorList>
            <person name="Buettner E."/>
        </authorList>
    </citation>
    <scope>NUCLEOTIDE SEQUENCE</scope>
    <source>
        <strain evidence="1">MPL23</strain>
    </source>
</reference>
<dbReference type="Proteomes" id="UP001148662">
    <property type="component" value="Unassembled WGS sequence"/>
</dbReference>
<accession>A0ACC1SC90</accession>
<proteinExistence type="predicted"/>
<organism evidence="1 2">
    <name type="scientific">Phlebia brevispora</name>
    <dbReference type="NCBI Taxonomy" id="194682"/>
    <lineage>
        <taxon>Eukaryota</taxon>
        <taxon>Fungi</taxon>
        <taxon>Dikarya</taxon>
        <taxon>Basidiomycota</taxon>
        <taxon>Agaricomycotina</taxon>
        <taxon>Agaricomycetes</taxon>
        <taxon>Polyporales</taxon>
        <taxon>Meruliaceae</taxon>
        <taxon>Phlebia</taxon>
    </lineage>
</organism>
<dbReference type="EMBL" id="JANHOG010001463">
    <property type="protein sequence ID" value="KAJ3536686.1"/>
    <property type="molecule type" value="Genomic_DNA"/>
</dbReference>
<protein>
    <submittedName>
        <fullName evidence="1">Uncharacterized protein</fullName>
    </submittedName>
</protein>
<evidence type="ECO:0000313" key="1">
    <source>
        <dbReference type="EMBL" id="KAJ3536686.1"/>
    </source>
</evidence>